<proteinExistence type="predicted"/>
<dbReference type="Pfam" id="PF12140">
    <property type="entry name" value="SLED"/>
    <property type="match status" value="1"/>
</dbReference>
<feature type="domain" description="SLED" evidence="1">
    <location>
        <begin position="52"/>
        <end position="165"/>
    </location>
</feature>
<evidence type="ECO:0000259" key="1">
    <source>
        <dbReference type="Pfam" id="PF12140"/>
    </source>
</evidence>
<dbReference type="AlphaFoldDB" id="A0A0B1RUZ1"/>
<dbReference type="Gene3D" id="3.90.1150.190">
    <property type="entry name" value="SLED domain"/>
    <property type="match status" value="1"/>
</dbReference>
<keyword evidence="3" id="KW-1185">Reference proteome</keyword>
<dbReference type="Proteomes" id="UP000053660">
    <property type="component" value="Unassembled WGS sequence"/>
</dbReference>
<evidence type="ECO:0000313" key="2">
    <source>
        <dbReference type="EMBL" id="KHJ74967.1"/>
    </source>
</evidence>
<dbReference type="OrthoDB" id="5912862at2759"/>
<dbReference type="InterPro" id="IPR038348">
    <property type="entry name" value="SLED_sf"/>
</dbReference>
<organism evidence="2 3">
    <name type="scientific">Oesophagostomum dentatum</name>
    <name type="common">Nodular worm</name>
    <dbReference type="NCBI Taxonomy" id="61180"/>
    <lineage>
        <taxon>Eukaryota</taxon>
        <taxon>Metazoa</taxon>
        <taxon>Ecdysozoa</taxon>
        <taxon>Nematoda</taxon>
        <taxon>Chromadorea</taxon>
        <taxon>Rhabditida</taxon>
        <taxon>Rhabditina</taxon>
        <taxon>Rhabditomorpha</taxon>
        <taxon>Strongyloidea</taxon>
        <taxon>Strongylidae</taxon>
        <taxon>Oesophagostomum</taxon>
    </lineage>
</organism>
<protein>
    <recommendedName>
        <fullName evidence="1">SLED domain-containing protein</fullName>
    </recommendedName>
</protein>
<dbReference type="EMBL" id="KN613208">
    <property type="protein sequence ID" value="KHJ74967.1"/>
    <property type="molecule type" value="Genomic_DNA"/>
</dbReference>
<dbReference type="InterPro" id="IPR021987">
    <property type="entry name" value="SLED"/>
</dbReference>
<accession>A0A0B1RUZ1</accession>
<evidence type="ECO:0000313" key="3">
    <source>
        <dbReference type="Proteomes" id="UP000053660"/>
    </source>
</evidence>
<sequence>MSLPPLRNEGAPRFDLLRNAYSSKPGTIFQKRKPNDPHFLPEFWMKGDVWLPRIYVHPSCRIGPWFMRSQVAALARYYEAGPITHVFRVLIADIYQCASPEHRMDVQTMLNTDDDDVAVIHVKFKWRVSADHVLMRVPICRTARQAAGWLRVLLRSLRCCPHLFSFEKTAKCICNKISPEERRRMAELPSDFARKTGNVNNAERRR</sequence>
<name>A0A0B1RUZ1_OESDE</name>
<gene>
    <name evidence="2" type="ORF">OESDEN_25417</name>
</gene>
<reference evidence="2 3" key="1">
    <citation type="submission" date="2014-03" db="EMBL/GenBank/DDBJ databases">
        <title>Draft genome of the hookworm Oesophagostomum dentatum.</title>
        <authorList>
            <person name="Mitreva M."/>
        </authorList>
    </citation>
    <scope>NUCLEOTIDE SEQUENCE [LARGE SCALE GENOMIC DNA]</scope>
    <source>
        <strain evidence="2 3">OD-Hann</strain>
    </source>
</reference>